<dbReference type="Pfam" id="PF25976">
    <property type="entry name" value="LpqB_N"/>
    <property type="match status" value="1"/>
</dbReference>
<dbReference type="PROSITE" id="PS51257">
    <property type="entry name" value="PROKAR_LIPOPROTEIN"/>
    <property type="match status" value="1"/>
</dbReference>
<accession>A0AAU7VAU0</accession>
<feature type="domain" description="Lipoprotein LpqB N-terminal" evidence="3">
    <location>
        <begin position="47"/>
        <end position="172"/>
    </location>
</feature>
<proteinExistence type="predicted"/>
<evidence type="ECO:0000313" key="4">
    <source>
        <dbReference type="EMBL" id="XBW08472.1"/>
    </source>
</evidence>
<dbReference type="EMBL" id="CP138335">
    <property type="protein sequence ID" value="XBW08472.1"/>
    <property type="molecule type" value="Genomic_DNA"/>
</dbReference>
<name>A0AAU7VAU0_9ACTO</name>
<feature type="signal peptide" evidence="1">
    <location>
        <begin position="1"/>
        <end position="20"/>
    </location>
</feature>
<evidence type="ECO:0000259" key="3">
    <source>
        <dbReference type="Pfam" id="PF25976"/>
    </source>
</evidence>
<dbReference type="InterPro" id="IPR059026">
    <property type="entry name" value="LpqB_N"/>
</dbReference>
<evidence type="ECO:0000256" key="1">
    <source>
        <dbReference type="SAM" id="SignalP"/>
    </source>
</evidence>
<protein>
    <submittedName>
        <fullName evidence="4">LpqB family beta-propeller domain-containing protein</fullName>
    </submittedName>
</protein>
<dbReference type="RefSeq" id="WP_350258671.1">
    <property type="nucleotide sequence ID" value="NZ_CP138335.1"/>
</dbReference>
<dbReference type="InterPro" id="IPR019606">
    <property type="entry name" value="GerMN"/>
</dbReference>
<evidence type="ECO:0000259" key="2">
    <source>
        <dbReference type="Pfam" id="PF10646"/>
    </source>
</evidence>
<feature type="chain" id="PRO_5043627533" evidence="1">
    <location>
        <begin position="21"/>
        <end position="549"/>
    </location>
</feature>
<dbReference type="Pfam" id="PF10646">
    <property type="entry name" value="Germane"/>
    <property type="match status" value="1"/>
</dbReference>
<dbReference type="KEGG" id="sapp:SAC06_02640"/>
<feature type="domain" description="GerMN" evidence="2">
    <location>
        <begin position="179"/>
        <end position="284"/>
    </location>
</feature>
<organism evidence="4">
    <name type="scientific">Scrofimicrobium appendicitidis</name>
    <dbReference type="NCBI Taxonomy" id="3079930"/>
    <lineage>
        <taxon>Bacteria</taxon>
        <taxon>Bacillati</taxon>
        <taxon>Actinomycetota</taxon>
        <taxon>Actinomycetes</taxon>
        <taxon>Actinomycetales</taxon>
        <taxon>Actinomycetaceae</taxon>
        <taxon>Scrofimicrobium</taxon>
    </lineage>
</organism>
<gene>
    <name evidence="4" type="ORF">SAC06_02640</name>
</gene>
<dbReference type="AlphaFoldDB" id="A0AAU7VAU0"/>
<reference evidence="4" key="1">
    <citation type="submission" date="2023-11" db="EMBL/GenBank/DDBJ databases">
        <title>Scrofimicrobium hongkongense sp. nov., isolated from a patient with peritonitis.</title>
        <authorList>
            <person name="Lao H.Y."/>
            <person name="Wong A.Y.P."/>
            <person name="Ng T.L."/>
            <person name="Wong R.Y.L."/>
            <person name="Yau M.C.Y."/>
            <person name="Lam J.Y.W."/>
            <person name="Siu G.K.H."/>
        </authorList>
    </citation>
    <scope>NUCLEOTIDE SEQUENCE</scope>
    <source>
        <strain evidence="4">R131</strain>
    </source>
</reference>
<sequence>MKTKWRALVLVGALFLGGCATMPTSGDPQAFEVAAPNTEPVEQLGFGPVRNSTPERIISDFLRASAAGSTDDYLTAKKYLKDDLASSWNPRAGVLIYPTEQTPGLRLEMTGTGTATVYLETEVTATLDEEGVLSPGQATTVELSFDLVRSVDDQWRISRMDDGVILSKANFQAVYQAQQLYFLAPDQESLVPDPRWFPRRRLASHLVTGLLAGPSEQLAPAVYSALSGSLTLPTQGVEVDGQTVRVNMEGEVPGDRRTQENISRQLSATLFQMTNVTEVVTQINSVLLPATPDPFSASLELDAAVALSDGAIAVSAGEGWSPVVPAELVGPDAKSPARAPIADGAIAWIQDGISVWDGTEVHHVELATPTAPSVDRWNWTWTSSGEASGVVAINSRGESVELALPQGVSTQIRKVVVSPDGVHLLVLVDGADGLQAMNAVVVRDPLGAPQSIDQIDLVSLAGAGLVDGDWAGSTQMVFLAGHGEEREVRIVALGGFAQVLGAPSDTIRVSAGGQAGRILLETATGQYYSRSGGVWRSLEARVSAISYAG</sequence>
<keyword evidence="1" id="KW-0732">Signal</keyword>